<reference evidence="3 4" key="1">
    <citation type="journal article" date="2018" name="Cell">
        <title>The Chara Genome: Secondary Complexity and Implications for Plant Terrestrialization.</title>
        <authorList>
            <person name="Nishiyama T."/>
            <person name="Sakayama H."/>
            <person name="Vries J.D."/>
            <person name="Buschmann H."/>
            <person name="Saint-Marcoux D."/>
            <person name="Ullrich K.K."/>
            <person name="Haas F.B."/>
            <person name="Vanderstraeten L."/>
            <person name="Becker D."/>
            <person name="Lang D."/>
            <person name="Vosolsobe S."/>
            <person name="Rombauts S."/>
            <person name="Wilhelmsson P.K.I."/>
            <person name="Janitza P."/>
            <person name="Kern R."/>
            <person name="Heyl A."/>
            <person name="Rumpler F."/>
            <person name="Villalobos L.I.A.C."/>
            <person name="Clay J.M."/>
            <person name="Skokan R."/>
            <person name="Toyoda A."/>
            <person name="Suzuki Y."/>
            <person name="Kagoshima H."/>
            <person name="Schijlen E."/>
            <person name="Tajeshwar N."/>
            <person name="Catarino B."/>
            <person name="Hetherington A.J."/>
            <person name="Saltykova A."/>
            <person name="Bonnot C."/>
            <person name="Breuninger H."/>
            <person name="Symeonidi A."/>
            <person name="Radhakrishnan G.V."/>
            <person name="Van Nieuwerburgh F."/>
            <person name="Deforce D."/>
            <person name="Chang C."/>
            <person name="Karol K.G."/>
            <person name="Hedrich R."/>
            <person name="Ulvskov P."/>
            <person name="Glockner G."/>
            <person name="Delwiche C.F."/>
            <person name="Petrasek J."/>
            <person name="Van de Peer Y."/>
            <person name="Friml J."/>
            <person name="Beilby M."/>
            <person name="Dolan L."/>
            <person name="Kohara Y."/>
            <person name="Sugano S."/>
            <person name="Fujiyama A."/>
            <person name="Delaux P.-M."/>
            <person name="Quint M."/>
            <person name="TheiBen G."/>
            <person name="Hagemann M."/>
            <person name="Harholt J."/>
            <person name="Dunand C."/>
            <person name="Zachgo S."/>
            <person name="Langdale J."/>
            <person name="Maumus F."/>
            <person name="Straeten D.V.D."/>
            <person name="Gould S.B."/>
            <person name="Rensing S.A."/>
        </authorList>
    </citation>
    <scope>NUCLEOTIDE SEQUENCE [LARGE SCALE GENOMIC DNA]</scope>
    <source>
        <strain evidence="3 4">S276</strain>
    </source>
</reference>
<evidence type="ECO:0000256" key="1">
    <source>
        <dbReference type="SAM" id="MobiDB-lite"/>
    </source>
</evidence>
<dbReference type="Pfam" id="PF00561">
    <property type="entry name" value="Abhydrolase_1"/>
    <property type="match status" value="1"/>
</dbReference>
<dbReference type="STRING" id="69332.A0A388LZT4"/>
<sequence>MSGGSGLTTRPEDAVESQEDIPVLIGTSKLELAGELEVSDNNGSIAPMDNAETPVQLETDNNGIQRVAFRPEGYSYWKWRGHKIHYVVQGEGQPLLLVHGFGASAFHWRYNIPALAKKFKVYAVDMLGFGWSDKALVDYDMHLWGSQLSDFVKEVIGEPAVFVGNSVGAFTVLATASLFPDAAKAVVLINAAGQFENPKKPAKTPEEEDRDLVKKYIITPVFRIIQRLGLLLTFNLSKQPSRVSSVLQKVSPLAFSRVLFPALFS</sequence>
<dbReference type="Proteomes" id="UP000265515">
    <property type="component" value="Unassembled WGS sequence"/>
</dbReference>
<keyword evidence="4" id="KW-1185">Reference proteome</keyword>
<dbReference type="InterPro" id="IPR000073">
    <property type="entry name" value="AB_hydrolase_1"/>
</dbReference>
<dbReference type="SUPFAM" id="SSF53474">
    <property type="entry name" value="alpha/beta-Hydrolases"/>
    <property type="match status" value="1"/>
</dbReference>
<dbReference type="GO" id="GO:0016787">
    <property type="term" value="F:hydrolase activity"/>
    <property type="evidence" value="ECO:0007669"/>
    <property type="project" value="EnsemblPlants"/>
</dbReference>
<evidence type="ECO:0000259" key="2">
    <source>
        <dbReference type="Pfam" id="PF00561"/>
    </source>
</evidence>
<dbReference type="EMBL" id="BFEA01000634">
    <property type="protein sequence ID" value="GBG87828.1"/>
    <property type="molecule type" value="Genomic_DNA"/>
</dbReference>
<protein>
    <recommendedName>
        <fullName evidence="2">AB hydrolase-1 domain-containing protein</fullName>
    </recommendedName>
</protein>
<feature type="domain" description="AB hydrolase-1" evidence="2">
    <location>
        <begin position="94"/>
        <end position="205"/>
    </location>
</feature>
<dbReference type="AlphaFoldDB" id="A0A388LZT4"/>
<proteinExistence type="predicted"/>
<name>A0A388LZT4_CHABU</name>
<dbReference type="Gramene" id="GBG87828">
    <property type="protein sequence ID" value="GBG87828"/>
    <property type="gene ID" value="CBR_g45984"/>
</dbReference>
<dbReference type="Gene3D" id="3.40.50.1820">
    <property type="entry name" value="alpha/beta hydrolase"/>
    <property type="match status" value="1"/>
</dbReference>
<dbReference type="PANTHER" id="PTHR46438:SF2">
    <property type="entry name" value="ALPHA_BETA-HYDROLASES SUPERFAMILY PROTEIN"/>
    <property type="match status" value="1"/>
</dbReference>
<dbReference type="InterPro" id="IPR029058">
    <property type="entry name" value="AB_hydrolase_fold"/>
</dbReference>
<feature type="region of interest" description="Disordered" evidence="1">
    <location>
        <begin position="1"/>
        <end position="20"/>
    </location>
</feature>
<evidence type="ECO:0000313" key="4">
    <source>
        <dbReference type="Proteomes" id="UP000265515"/>
    </source>
</evidence>
<dbReference type="GO" id="GO:0009507">
    <property type="term" value="C:chloroplast"/>
    <property type="evidence" value="ECO:0007669"/>
    <property type="project" value="TreeGrafter"/>
</dbReference>
<organism evidence="3 4">
    <name type="scientific">Chara braunii</name>
    <name type="common">Braun's stonewort</name>
    <dbReference type="NCBI Taxonomy" id="69332"/>
    <lineage>
        <taxon>Eukaryota</taxon>
        <taxon>Viridiplantae</taxon>
        <taxon>Streptophyta</taxon>
        <taxon>Charophyceae</taxon>
        <taxon>Charales</taxon>
        <taxon>Characeae</taxon>
        <taxon>Chara</taxon>
    </lineage>
</organism>
<gene>
    <name evidence="3" type="ORF">CBR_g45984</name>
</gene>
<dbReference type="PANTHER" id="PTHR46438">
    <property type="entry name" value="ALPHA/BETA-HYDROLASES SUPERFAMILY PROTEIN"/>
    <property type="match status" value="1"/>
</dbReference>
<comment type="caution">
    <text evidence="3">The sequence shown here is derived from an EMBL/GenBank/DDBJ whole genome shotgun (WGS) entry which is preliminary data.</text>
</comment>
<dbReference type="OrthoDB" id="1726700at2759"/>
<accession>A0A388LZT4</accession>
<dbReference type="GO" id="GO:0009579">
    <property type="term" value="C:thylakoid"/>
    <property type="evidence" value="ECO:0007669"/>
    <property type="project" value="EnsemblPlants"/>
</dbReference>
<evidence type="ECO:0000313" key="3">
    <source>
        <dbReference type="EMBL" id="GBG87828.1"/>
    </source>
</evidence>
<dbReference type="PRINTS" id="PR00111">
    <property type="entry name" value="ABHYDROLASE"/>
</dbReference>